<reference evidence="1 2" key="1">
    <citation type="submission" date="2020-11" db="EMBL/GenBank/DDBJ databases">
        <title>Pseudomonas fulva producing VIM-24.</title>
        <authorList>
            <person name="Liu S."/>
        </authorList>
    </citation>
    <scope>NUCLEOTIDE SEQUENCE [LARGE SCALE GENOMIC DNA]</scope>
    <source>
        <strain evidence="1 2">ZDHY414</strain>
    </source>
</reference>
<dbReference type="RefSeq" id="WP_033736765.1">
    <property type="nucleotide sequence ID" value="NZ_CP064943.1"/>
</dbReference>
<dbReference type="EMBL" id="CP064946">
    <property type="protein sequence ID" value="QPH50935.1"/>
    <property type="molecule type" value="Genomic_DNA"/>
</dbReference>
<sequence length="79" mass="9225">MTAFIEQPSTDLMYLEAINRWFSTFDDDVARCACPRASHQELLRQADEMQRLGLIARQQWRDLRQLADQSLQQALEGAR</sequence>
<proteinExistence type="predicted"/>
<evidence type="ECO:0000313" key="1">
    <source>
        <dbReference type="EMBL" id="QPH50935.1"/>
    </source>
</evidence>
<evidence type="ECO:0000313" key="2">
    <source>
        <dbReference type="Proteomes" id="UP000594430"/>
    </source>
</evidence>
<protein>
    <submittedName>
        <fullName evidence="1">Uncharacterized protein</fullName>
    </submittedName>
</protein>
<dbReference type="AlphaFoldDB" id="A0A2V4IMC9"/>
<dbReference type="GeneID" id="93441958"/>
<accession>A0A2V4IMC9</accession>
<gene>
    <name evidence="1" type="ORF">IZU98_09670</name>
</gene>
<dbReference type="Proteomes" id="UP000594430">
    <property type="component" value="Chromosome"/>
</dbReference>
<organism evidence="1 2">
    <name type="scientific">Pseudomonas fulva</name>
    <dbReference type="NCBI Taxonomy" id="47880"/>
    <lineage>
        <taxon>Bacteria</taxon>
        <taxon>Pseudomonadati</taxon>
        <taxon>Pseudomonadota</taxon>
        <taxon>Gammaproteobacteria</taxon>
        <taxon>Pseudomonadales</taxon>
        <taxon>Pseudomonadaceae</taxon>
        <taxon>Pseudomonas</taxon>
    </lineage>
</organism>
<name>A0A2V4IMC9_9PSED</name>